<accession>A0A0E0DHY1</accession>
<sequence length="93" mass="10725">MSERHRHIKSLFCNQMATEPDEALHYCISITGTDIDDQQLSITVSIYPRRNDEAEQLVRFSSRAYFAMSTQICTNRSYYLSLIDPFGPPDFVA</sequence>
<reference evidence="1" key="1">
    <citation type="submission" date="2015-04" db="UniProtKB">
        <authorList>
            <consortium name="EnsemblPlants"/>
        </authorList>
    </citation>
    <scope>IDENTIFICATION</scope>
</reference>
<proteinExistence type="predicted"/>
<dbReference type="EnsemblPlants" id="OMERI04G19990.3">
    <property type="protein sequence ID" value="OMERI04G19990.3"/>
    <property type="gene ID" value="OMERI04G19990"/>
</dbReference>
<evidence type="ECO:0000313" key="2">
    <source>
        <dbReference type="Proteomes" id="UP000008021"/>
    </source>
</evidence>
<keyword evidence="2" id="KW-1185">Reference proteome</keyword>
<dbReference type="HOGENOM" id="CLU_2403346_0_0_1"/>
<dbReference type="AlphaFoldDB" id="A0A0E0DHY1"/>
<evidence type="ECO:0000313" key="1">
    <source>
        <dbReference type="EnsemblPlants" id="OMERI04G19990.3"/>
    </source>
</evidence>
<protein>
    <submittedName>
        <fullName evidence="1">Uncharacterized protein</fullName>
    </submittedName>
</protein>
<dbReference type="Gramene" id="OMERI04G19990.3">
    <property type="protein sequence ID" value="OMERI04G19990.3"/>
    <property type="gene ID" value="OMERI04G19990"/>
</dbReference>
<reference evidence="1" key="2">
    <citation type="submission" date="2018-05" db="EMBL/GenBank/DDBJ databases">
        <title>OmerRS3 (Oryza meridionalis Reference Sequence Version 3).</title>
        <authorList>
            <person name="Zhang J."/>
            <person name="Kudrna D."/>
            <person name="Lee S."/>
            <person name="Talag J."/>
            <person name="Welchert J."/>
            <person name="Wing R.A."/>
        </authorList>
    </citation>
    <scope>NUCLEOTIDE SEQUENCE [LARGE SCALE GENOMIC DNA]</scope>
    <source>
        <strain evidence="1">cv. OR44</strain>
    </source>
</reference>
<organism evidence="1">
    <name type="scientific">Oryza meridionalis</name>
    <dbReference type="NCBI Taxonomy" id="40149"/>
    <lineage>
        <taxon>Eukaryota</taxon>
        <taxon>Viridiplantae</taxon>
        <taxon>Streptophyta</taxon>
        <taxon>Embryophyta</taxon>
        <taxon>Tracheophyta</taxon>
        <taxon>Spermatophyta</taxon>
        <taxon>Magnoliopsida</taxon>
        <taxon>Liliopsida</taxon>
        <taxon>Poales</taxon>
        <taxon>Poaceae</taxon>
        <taxon>BOP clade</taxon>
        <taxon>Oryzoideae</taxon>
        <taxon>Oryzeae</taxon>
        <taxon>Oryzinae</taxon>
        <taxon>Oryza</taxon>
    </lineage>
</organism>
<dbReference type="Proteomes" id="UP000008021">
    <property type="component" value="Chromosome 4"/>
</dbReference>
<name>A0A0E0DHY1_9ORYZ</name>